<name>A0ACC0C2P2_CATRO</name>
<keyword evidence="2" id="KW-1185">Reference proteome</keyword>
<proteinExistence type="predicted"/>
<evidence type="ECO:0000313" key="2">
    <source>
        <dbReference type="Proteomes" id="UP001060085"/>
    </source>
</evidence>
<protein>
    <submittedName>
        <fullName evidence="1">Uncharacterized protein</fullName>
    </submittedName>
</protein>
<dbReference type="Proteomes" id="UP001060085">
    <property type="component" value="Linkage Group LG02"/>
</dbReference>
<accession>A0ACC0C2P2</accession>
<comment type="caution">
    <text evidence="1">The sequence shown here is derived from an EMBL/GenBank/DDBJ whole genome shotgun (WGS) entry which is preliminary data.</text>
</comment>
<organism evidence="1 2">
    <name type="scientific">Catharanthus roseus</name>
    <name type="common">Madagascar periwinkle</name>
    <name type="synonym">Vinca rosea</name>
    <dbReference type="NCBI Taxonomy" id="4058"/>
    <lineage>
        <taxon>Eukaryota</taxon>
        <taxon>Viridiplantae</taxon>
        <taxon>Streptophyta</taxon>
        <taxon>Embryophyta</taxon>
        <taxon>Tracheophyta</taxon>
        <taxon>Spermatophyta</taxon>
        <taxon>Magnoliopsida</taxon>
        <taxon>eudicotyledons</taxon>
        <taxon>Gunneridae</taxon>
        <taxon>Pentapetalae</taxon>
        <taxon>asterids</taxon>
        <taxon>lamiids</taxon>
        <taxon>Gentianales</taxon>
        <taxon>Apocynaceae</taxon>
        <taxon>Rauvolfioideae</taxon>
        <taxon>Vinceae</taxon>
        <taxon>Catharanthinae</taxon>
        <taxon>Catharanthus</taxon>
    </lineage>
</organism>
<sequence length="385" mass="41303">MATPNNNNLNNSLLPLQLLDQNSQQYPQEPSFSSSSSPNITTNNVELLQTNTSQKKPQPKRTSTKDRHTKVEGRGRRIRMPATCAARVFQLTKELGHKSDGETIEWLLQQAEPSVIAATGTGTIPANFTSLNISLRSSGSTMSAPYSSSYFGRNINNYFNQRNILFSSGDEYRAHMSLPDSKHLEWKGRSSYSSNSNSMSLNFPSLDDNAKQEVCETRLGVGEGENGMGIIRKRRAEEDEDLTSMQNHHLGNNYMLQTTSSGSIMASQQGQIQAATLLMLSNNPSNPWAFPSMTNNIMHRGSSSTASSALHFMNFPTQLALIPGQHFGGGGGGGGGSSGGSVAFDGQLGMMRPMAGGGGGSGEASNSHSGGGDGWHITTSSRNQS</sequence>
<evidence type="ECO:0000313" key="1">
    <source>
        <dbReference type="EMBL" id="KAI5679053.1"/>
    </source>
</evidence>
<dbReference type="EMBL" id="CM044702">
    <property type="protein sequence ID" value="KAI5679053.1"/>
    <property type="molecule type" value="Genomic_DNA"/>
</dbReference>
<reference evidence="2" key="1">
    <citation type="journal article" date="2023" name="Nat. Plants">
        <title>Single-cell RNA sequencing provides a high-resolution roadmap for understanding the multicellular compartmentation of specialized metabolism.</title>
        <authorList>
            <person name="Sun S."/>
            <person name="Shen X."/>
            <person name="Li Y."/>
            <person name="Li Y."/>
            <person name="Wang S."/>
            <person name="Li R."/>
            <person name="Zhang H."/>
            <person name="Shen G."/>
            <person name="Guo B."/>
            <person name="Wei J."/>
            <person name="Xu J."/>
            <person name="St-Pierre B."/>
            <person name="Chen S."/>
            <person name="Sun C."/>
        </authorList>
    </citation>
    <scope>NUCLEOTIDE SEQUENCE [LARGE SCALE GENOMIC DNA]</scope>
</reference>
<gene>
    <name evidence="1" type="ORF">M9H77_10003</name>
</gene>